<comment type="catalytic activity">
    <reaction evidence="8">
        <text>L-seryl-[protein] + ATP = O-phospho-L-seryl-[protein] + ADP + H(+)</text>
        <dbReference type="Rhea" id="RHEA:17989"/>
        <dbReference type="Rhea" id="RHEA-COMP:9863"/>
        <dbReference type="Rhea" id="RHEA-COMP:11604"/>
        <dbReference type="ChEBI" id="CHEBI:15378"/>
        <dbReference type="ChEBI" id="CHEBI:29999"/>
        <dbReference type="ChEBI" id="CHEBI:30616"/>
        <dbReference type="ChEBI" id="CHEBI:83421"/>
        <dbReference type="ChEBI" id="CHEBI:456216"/>
        <dbReference type="EC" id="2.7.11.1"/>
    </reaction>
</comment>
<evidence type="ECO:0000256" key="2">
    <source>
        <dbReference type="ARBA" id="ARBA00022527"/>
    </source>
</evidence>
<feature type="region of interest" description="Disordered" evidence="10">
    <location>
        <begin position="372"/>
        <end position="408"/>
    </location>
</feature>
<protein>
    <recommendedName>
        <fullName evidence="1">non-specific serine/threonine protein kinase</fullName>
        <ecNumber evidence="1">2.7.11.1</ecNumber>
    </recommendedName>
</protein>
<feature type="domain" description="Protein kinase" evidence="11">
    <location>
        <begin position="53"/>
        <end position="473"/>
    </location>
</feature>
<dbReference type="Proteomes" id="UP001302676">
    <property type="component" value="Unassembled WGS sequence"/>
</dbReference>
<dbReference type="Gene3D" id="1.10.510.10">
    <property type="entry name" value="Transferase(Phosphotransferase) domain 1"/>
    <property type="match status" value="1"/>
</dbReference>
<comment type="caution">
    <text evidence="12">The sequence shown here is derived from an EMBL/GenBank/DDBJ whole genome shotgun (WGS) entry which is preliminary data.</text>
</comment>
<dbReference type="PROSITE" id="PS50011">
    <property type="entry name" value="PROTEIN_KINASE_DOM"/>
    <property type="match status" value="1"/>
</dbReference>
<dbReference type="InterPro" id="IPR000719">
    <property type="entry name" value="Prot_kinase_dom"/>
</dbReference>
<evidence type="ECO:0000256" key="1">
    <source>
        <dbReference type="ARBA" id="ARBA00012513"/>
    </source>
</evidence>
<comment type="catalytic activity">
    <reaction evidence="7">
        <text>L-threonyl-[protein] + ATP = O-phospho-L-threonyl-[protein] + ADP + H(+)</text>
        <dbReference type="Rhea" id="RHEA:46608"/>
        <dbReference type="Rhea" id="RHEA-COMP:11060"/>
        <dbReference type="Rhea" id="RHEA-COMP:11605"/>
        <dbReference type="ChEBI" id="CHEBI:15378"/>
        <dbReference type="ChEBI" id="CHEBI:30013"/>
        <dbReference type="ChEBI" id="CHEBI:30616"/>
        <dbReference type="ChEBI" id="CHEBI:61977"/>
        <dbReference type="ChEBI" id="CHEBI:456216"/>
        <dbReference type="EC" id="2.7.11.1"/>
    </reaction>
</comment>
<evidence type="ECO:0000256" key="4">
    <source>
        <dbReference type="ARBA" id="ARBA00022741"/>
    </source>
</evidence>
<dbReference type="InterPro" id="IPR051334">
    <property type="entry name" value="SRPK"/>
</dbReference>
<dbReference type="GO" id="GO:0004674">
    <property type="term" value="F:protein serine/threonine kinase activity"/>
    <property type="evidence" value="ECO:0007669"/>
    <property type="project" value="UniProtKB-KW"/>
</dbReference>
<evidence type="ECO:0000256" key="5">
    <source>
        <dbReference type="ARBA" id="ARBA00022777"/>
    </source>
</evidence>
<feature type="binding site" evidence="9">
    <location>
        <position position="82"/>
    </location>
    <ligand>
        <name>ATP</name>
        <dbReference type="ChEBI" id="CHEBI:30616"/>
    </ligand>
</feature>
<organism evidence="12 13">
    <name type="scientific">Dichotomopilus funicola</name>
    <dbReference type="NCBI Taxonomy" id="1934379"/>
    <lineage>
        <taxon>Eukaryota</taxon>
        <taxon>Fungi</taxon>
        <taxon>Dikarya</taxon>
        <taxon>Ascomycota</taxon>
        <taxon>Pezizomycotina</taxon>
        <taxon>Sordariomycetes</taxon>
        <taxon>Sordariomycetidae</taxon>
        <taxon>Sordariales</taxon>
        <taxon>Chaetomiaceae</taxon>
        <taxon>Dichotomopilus</taxon>
    </lineage>
</organism>
<keyword evidence="6 9" id="KW-0067">ATP-binding</keyword>
<dbReference type="GO" id="GO:0050684">
    <property type="term" value="P:regulation of mRNA processing"/>
    <property type="evidence" value="ECO:0007669"/>
    <property type="project" value="TreeGrafter"/>
</dbReference>
<dbReference type="GO" id="GO:0005524">
    <property type="term" value="F:ATP binding"/>
    <property type="evidence" value="ECO:0007669"/>
    <property type="project" value="UniProtKB-UniRule"/>
</dbReference>
<dbReference type="InterPro" id="IPR017441">
    <property type="entry name" value="Protein_kinase_ATP_BS"/>
</dbReference>
<keyword evidence="13" id="KW-1185">Reference proteome</keyword>
<dbReference type="GO" id="GO:0000245">
    <property type="term" value="P:spliceosomal complex assembly"/>
    <property type="evidence" value="ECO:0007669"/>
    <property type="project" value="TreeGrafter"/>
</dbReference>
<dbReference type="Gene3D" id="3.30.200.20">
    <property type="entry name" value="Phosphorylase Kinase, domain 1"/>
    <property type="match status" value="1"/>
</dbReference>
<evidence type="ECO:0000259" key="11">
    <source>
        <dbReference type="PROSITE" id="PS50011"/>
    </source>
</evidence>
<keyword evidence="4 9" id="KW-0547">Nucleotide-binding</keyword>
<dbReference type="InterPro" id="IPR011009">
    <property type="entry name" value="Kinase-like_dom_sf"/>
</dbReference>
<dbReference type="PANTHER" id="PTHR47634:SF9">
    <property type="entry name" value="PROTEIN KINASE DOMAIN-CONTAINING PROTEIN-RELATED"/>
    <property type="match status" value="1"/>
</dbReference>
<dbReference type="PROSITE" id="PS00107">
    <property type="entry name" value="PROTEIN_KINASE_ATP"/>
    <property type="match status" value="1"/>
</dbReference>
<proteinExistence type="predicted"/>
<evidence type="ECO:0000256" key="3">
    <source>
        <dbReference type="ARBA" id="ARBA00022679"/>
    </source>
</evidence>
<dbReference type="SMART" id="SM00220">
    <property type="entry name" value="S_TKc"/>
    <property type="match status" value="1"/>
</dbReference>
<evidence type="ECO:0000256" key="10">
    <source>
        <dbReference type="SAM" id="MobiDB-lite"/>
    </source>
</evidence>
<reference evidence="12" key="2">
    <citation type="submission" date="2023-05" db="EMBL/GenBank/DDBJ databases">
        <authorList>
            <consortium name="Lawrence Berkeley National Laboratory"/>
            <person name="Steindorff A."/>
            <person name="Hensen N."/>
            <person name="Bonometti L."/>
            <person name="Westerberg I."/>
            <person name="Brannstrom I.O."/>
            <person name="Guillou S."/>
            <person name="Cros-Aarteil S."/>
            <person name="Calhoun S."/>
            <person name="Haridas S."/>
            <person name="Kuo A."/>
            <person name="Mondo S."/>
            <person name="Pangilinan J."/>
            <person name="Riley R."/>
            <person name="Labutti K."/>
            <person name="Andreopoulos B."/>
            <person name="Lipzen A."/>
            <person name="Chen C."/>
            <person name="Yanf M."/>
            <person name="Daum C."/>
            <person name="Ng V."/>
            <person name="Clum A."/>
            <person name="Ohm R."/>
            <person name="Martin F."/>
            <person name="Silar P."/>
            <person name="Natvig D."/>
            <person name="Lalanne C."/>
            <person name="Gautier V."/>
            <person name="Ament-Velasquez S.L."/>
            <person name="Kruys A."/>
            <person name="Hutchinson M.I."/>
            <person name="Powell A.J."/>
            <person name="Barry K."/>
            <person name="Miller A.N."/>
            <person name="Grigoriev I.V."/>
            <person name="Debuchy R."/>
            <person name="Gladieux P."/>
            <person name="Thoren M.H."/>
            <person name="Johannesson H."/>
        </authorList>
    </citation>
    <scope>NUCLEOTIDE SEQUENCE</scope>
    <source>
        <strain evidence="12">CBS 141.50</strain>
    </source>
</reference>
<keyword evidence="3" id="KW-0808">Transferase</keyword>
<dbReference type="GeneID" id="87813674"/>
<evidence type="ECO:0000313" key="12">
    <source>
        <dbReference type="EMBL" id="KAK4144217.1"/>
    </source>
</evidence>
<accession>A0AAN6ZMS9</accession>
<dbReference type="PANTHER" id="PTHR47634">
    <property type="entry name" value="PROTEIN KINASE DOMAIN-CONTAINING PROTEIN-RELATED"/>
    <property type="match status" value="1"/>
</dbReference>
<evidence type="ECO:0000256" key="9">
    <source>
        <dbReference type="PROSITE-ProRule" id="PRU10141"/>
    </source>
</evidence>
<name>A0AAN6ZMS9_9PEZI</name>
<dbReference type="EC" id="2.7.11.1" evidence="1"/>
<dbReference type="AlphaFoldDB" id="A0AAN6ZMS9"/>
<feature type="compositionally biased region" description="Acidic residues" evidence="10">
    <location>
        <begin position="384"/>
        <end position="402"/>
    </location>
</feature>
<keyword evidence="5 12" id="KW-0418">Kinase</keyword>
<dbReference type="RefSeq" id="XP_062637588.1">
    <property type="nucleotide sequence ID" value="XM_062777061.1"/>
</dbReference>
<dbReference type="Pfam" id="PF00069">
    <property type="entry name" value="Pkinase"/>
    <property type="match status" value="1"/>
</dbReference>
<keyword evidence="2" id="KW-0723">Serine/threonine-protein kinase</keyword>
<gene>
    <name evidence="12" type="ORF">C8A04DRAFT_11695</name>
</gene>
<dbReference type="EMBL" id="MU853579">
    <property type="protein sequence ID" value="KAK4144217.1"/>
    <property type="molecule type" value="Genomic_DNA"/>
</dbReference>
<evidence type="ECO:0000256" key="6">
    <source>
        <dbReference type="ARBA" id="ARBA00022840"/>
    </source>
</evidence>
<reference evidence="12" key="1">
    <citation type="journal article" date="2023" name="Mol. Phylogenet. Evol.">
        <title>Genome-scale phylogeny and comparative genomics of the fungal order Sordariales.</title>
        <authorList>
            <person name="Hensen N."/>
            <person name="Bonometti L."/>
            <person name="Westerberg I."/>
            <person name="Brannstrom I.O."/>
            <person name="Guillou S."/>
            <person name="Cros-Aarteil S."/>
            <person name="Calhoun S."/>
            <person name="Haridas S."/>
            <person name="Kuo A."/>
            <person name="Mondo S."/>
            <person name="Pangilinan J."/>
            <person name="Riley R."/>
            <person name="LaButti K."/>
            <person name="Andreopoulos B."/>
            <person name="Lipzen A."/>
            <person name="Chen C."/>
            <person name="Yan M."/>
            <person name="Daum C."/>
            <person name="Ng V."/>
            <person name="Clum A."/>
            <person name="Steindorff A."/>
            <person name="Ohm R.A."/>
            <person name="Martin F."/>
            <person name="Silar P."/>
            <person name="Natvig D.O."/>
            <person name="Lalanne C."/>
            <person name="Gautier V."/>
            <person name="Ament-Velasquez S.L."/>
            <person name="Kruys A."/>
            <person name="Hutchinson M.I."/>
            <person name="Powell A.J."/>
            <person name="Barry K."/>
            <person name="Miller A.N."/>
            <person name="Grigoriev I.V."/>
            <person name="Debuchy R."/>
            <person name="Gladieux P."/>
            <person name="Hiltunen Thoren M."/>
            <person name="Johannesson H."/>
        </authorList>
    </citation>
    <scope>NUCLEOTIDE SEQUENCE</scope>
    <source>
        <strain evidence="12">CBS 141.50</strain>
    </source>
</reference>
<evidence type="ECO:0000256" key="7">
    <source>
        <dbReference type="ARBA" id="ARBA00047899"/>
    </source>
</evidence>
<evidence type="ECO:0000256" key="8">
    <source>
        <dbReference type="ARBA" id="ARBA00048679"/>
    </source>
</evidence>
<sequence length="476" mass="52316">MASSPPVTPPNRDPEDEDDFRFQTNGTACEWGESYHPGGYHPVVLGDTLQDRYRIIRKLGYGSFSTAWLAVDLHANCFTALKIAVANLDTKAADHAVALYRSLPPDSSHHIVALRDSFHIQGPNGKHLCLSLDPIGPHLSTLLNHHAQADGPNQPLDNLLDRPLRFPTTSLTRRVLRDALLGLRTLHAHGIVHGDFHPGNILANIPSLGAPLTDPALETKLQQLPSQGKPLIRRDGKTDLWAPPYLLAPAPLRNEQSSSPPKKIVTPVALRAPEVILRHSNNGPPPPIGKAIDTWAFGCLIFELLTGRPLFIRLEALDGDGDGDGDDTEGNEQTNDEHLIQLSEVLGPLPAGLAGRWRRRERYFGLEGERLRVREGGGDGGSEMGEDDDYGDDDGGDDDMGDVDATSPISTSSSFWLADVEKFAPLEDQLRDNKPDDMSDDEVEEVAKLIRWILDYDTSKRPSVEAILEHPWFKSL</sequence>
<evidence type="ECO:0000313" key="13">
    <source>
        <dbReference type="Proteomes" id="UP001302676"/>
    </source>
</evidence>
<dbReference type="SUPFAM" id="SSF56112">
    <property type="entry name" value="Protein kinase-like (PK-like)"/>
    <property type="match status" value="1"/>
</dbReference>